<name>A0A7R9Q5S8_9ACAR</name>
<keyword evidence="9" id="KW-1185">Reference proteome</keyword>
<dbReference type="InterPro" id="IPR028082">
    <property type="entry name" value="Peripla_BP_I"/>
</dbReference>
<keyword evidence="3" id="KW-1133">Transmembrane helix</keyword>
<keyword evidence="5" id="KW-0675">Receptor</keyword>
<sequence length="227" mass="26183">MEDKEFSCMDGSLPKYREGNYDRVVGVIGGQSSTVSIQLANLLRLFKVPQISYQSTSTTLSNKQKYEYFFRTVPSDVNQVQAILEILKVFKWTYVSVVYSDTDYGNKGYEHLQELAKYHNICFSSPQAINDEHFSTSDYDNVIKNLMHKINARVFKWTYVSVVYSDTDYGNKGYEHLQELAKYHNICFSSPQAINDEHFSTSDYDNVIKNLMHKINARGKTSHSLQS</sequence>
<evidence type="ECO:0000256" key="1">
    <source>
        <dbReference type="ARBA" id="ARBA00004141"/>
    </source>
</evidence>
<dbReference type="Gene3D" id="3.40.50.2300">
    <property type="match status" value="3"/>
</dbReference>
<evidence type="ECO:0000313" key="8">
    <source>
        <dbReference type="EMBL" id="CAD7633630.1"/>
    </source>
</evidence>
<evidence type="ECO:0000256" key="2">
    <source>
        <dbReference type="ARBA" id="ARBA00022692"/>
    </source>
</evidence>
<dbReference type="EMBL" id="OC867653">
    <property type="protein sequence ID" value="CAD7633630.1"/>
    <property type="molecule type" value="Genomic_DNA"/>
</dbReference>
<evidence type="ECO:0000259" key="7">
    <source>
        <dbReference type="Pfam" id="PF01094"/>
    </source>
</evidence>
<evidence type="ECO:0000313" key="9">
    <source>
        <dbReference type="Proteomes" id="UP000759131"/>
    </source>
</evidence>
<dbReference type="Proteomes" id="UP000759131">
    <property type="component" value="Unassembled WGS sequence"/>
</dbReference>
<dbReference type="InterPro" id="IPR050726">
    <property type="entry name" value="mGluR"/>
</dbReference>
<reference evidence="8" key="1">
    <citation type="submission" date="2020-11" db="EMBL/GenBank/DDBJ databases">
        <authorList>
            <person name="Tran Van P."/>
        </authorList>
    </citation>
    <scope>NUCLEOTIDE SEQUENCE</scope>
</reference>
<evidence type="ECO:0000256" key="6">
    <source>
        <dbReference type="ARBA" id="ARBA00023180"/>
    </source>
</evidence>
<keyword evidence="6" id="KW-0325">Glycoprotein</keyword>
<feature type="non-terminal residue" evidence="8">
    <location>
        <position position="1"/>
    </location>
</feature>
<dbReference type="Pfam" id="PF01094">
    <property type="entry name" value="ANF_receptor"/>
    <property type="match status" value="1"/>
</dbReference>
<keyword evidence="4" id="KW-0472">Membrane</keyword>
<evidence type="ECO:0000256" key="5">
    <source>
        <dbReference type="ARBA" id="ARBA00023170"/>
    </source>
</evidence>
<evidence type="ECO:0000256" key="4">
    <source>
        <dbReference type="ARBA" id="ARBA00023136"/>
    </source>
</evidence>
<accession>A0A7R9Q5S8</accession>
<proteinExistence type="predicted"/>
<dbReference type="GO" id="GO:0004930">
    <property type="term" value="F:G protein-coupled receptor activity"/>
    <property type="evidence" value="ECO:0007669"/>
    <property type="project" value="InterPro"/>
</dbReference>
<feature type="domain" description="Receptor ligand binding region" evidence="7">
    <location>
        <begin position="20"/>
        <end position="154"/>
    </location>
</feature>
<dbReference type="GO" id="GO:0016020">
    <property type="term" value="C:membrane"/>
    <property type="evidence" value="ECO:0007669"/>
    <property type="project" value="UniProtKB-SubCell"/>
</dbReference>
<dbReference type="AlphaFoldDB" id="A0A7R9Q5S8"/>
<dbReference type="OrthoDB" id="6496991at2759"/>
<dbReference type="InterPro" id="IPR000337">
    <property type="entry name" value="GPCR_3"/>
</dbReference>
<evidence type="ECO:0000256" key="3">
    <source>
        <dbReference type="ARBA" id="ARBA00022989"/>
    </source>
</evidence>
<dbReference type="EMBL" id="CAJPIZ010013078">
    <property type="protein sequence ID" value="CAG2114060.1"/>
    <property type="molecule type" value="Genomic_DNA"/>
</dbReference>
<protein>
    <recommendedName>
        <fullName evidence="7">Receptor ligand binding region domain-containing protein</fullName>
    </recommendedName>
</protein>
<dbReference type="PRINTS" id="PR00248">
    <property type="entry name" value="GPCRMGR"/>
</dbReference>
<dbReference type="SUPFAM" id="SSF53822">
    <property type="entry name" value="Periplasmic binding protein-like I"/>
    <property type="match status" value="2"/>
</dbReference>
<dbReference type="PANTHER" id="PTHR24060">
    <property type="entry name" value="METABOTROPIC GLUTAMATE RECEPTOR"/>
    <property type="match status" value="1"/>
</dbReference>
<keyword evidence="2" id="KW-0812">Transmembrane</keyword>
<dbReference type="InterPro" id="IPR001828">
    <property type="entry name" value="ANF_lig-bd_rcpt"/>
</dbReference>
<comment type="subcellular location">
    <subcellularLocation>
        <location evidence="1">Membrane</location>
        <topology evidence="1">Multi-pass membrane protein</topology>
    </subcellularLocation>
</comment>
<organism evidence="8">
    <name type="scientific">Medioppia subpectinata</name>
    <dbReference type="NCBI Taxonomy" id="1979941"/>
    <lineage>
        <taxon>Eukaryota</taxon>
        <taxon>Metazoa</taxon>
        <taxon>Ecdysozoa</taxon>
        <taxon>Arthropoda</taxon>
        <taxon>Chelicerata</taxon>
        <taxon>Arachnida</taxon>
        <taxon>Acari</taxon>
        <taxon>Acariformes</taxon>
        <taxon>Sarcoptiformes</taxon>
        <taxon>Oribatida</taxon>
        <taxon>Brachypylina</taxon>
        <taxon>Oppioidea</taxon>
        <taxon>Oppiidae</taxon>
        <taxon>Medioppia</taxon>
    </lineage>
</organism>
<gene>
    <name evidence="8" type="ORF">OSB1V03_LOCUS14026</name>
</gene>